<keyword evidence="4 6" id="KW-0520">NAD</keyword>
<evidence type="ECO:0000256" key="3">
    <source>
        <dbReference type="ARBA" id="ARBA00022857"/>
    </source>
</evidence>
<dbReference type="EC" id="4.2.1.136" evidence="6"/>
<dbReference type="SUPFAM" id="SSF53613">
    <property type="entry name" value="Ribokinase-like"/>
    <property type="match status" value="1"/>
</dbReference>
<evidence type="ECO:0000256" key="2">
    <source>
        <dbReference type="ARBA" id="ARBA00022840"/>
    </source>
</evidence>
<feature type="domain" description="YjeF C-terminal" evidence="7">
    <location>
        <begin position="14"/>
        <end position="298"/>
    </location>
</feature>
<evidence type="ECO:0000313" key="9">
    <source>
        <dbReference type="Proteomes" id="UP001589798"/>
    </source>
</evidence>
<dbReference type="InterPro" id="IPR000631">
    <property type="entry name" value="CARKD"/>
</dbReference>
<keyword evidence="9" id="KW-1185">Reference proteome</keyword>
<feature type="binding site" evidence="6">
    <location>
        <position position="239"/>
    </location>
    <ligand>
        <name>(6S)-NADPHX</name>
        <dbReference type="ChEBI" id="CHEBI:64076"/>
    </ligand>
</feature>
<evidence type="ECO:0000256" key="1">
    <source>
        <dbReference type="ARBA" id="ARBA00022741"/>
    </source>
</evidence>
<dbReference type="PANTHER" id="PTHR12592">
    <property type="entry name" value="ATP-DEPENDENT (S)-NAD(P)H-HYDRATE DEHYDRATASE FAMILY MEMBER"/>
    <property type="match status" value="1"/>
</dbReference>
<dbReference type="RefSeq" id="WP_379486774.1">
    <property type="nucleotide sequence ID" value="NZ_JBHLWK010000010.1"/>
</dbReference>
<feature type="binding site" evidence="6">
    <location>
        <position position="238"/>
    </location>
    <ligand>
        <name>AMP</name>
        <dbReference type="ChEBI" id="CHEBI:456215"/>
    </ligand>
</feature>
<evidence type="ECO:0000313" key="8">
    <source>
        <dbReference type="EMBL" id="MFC0204006.1"/>
    </source>
</evidence>
<sequence length="301" mass="30037">MAESAPAEALPLDVAWLRAHPLPQPVSGADKNARGRVMVLGGCLTVPGGVGLSAEAALRAGAGKVRVGTVAPAAIALGALLPEAAVLALPVSPEGEIDAPPEGIAEHLSRCDAVVVGPAMSSEPHASRLLGGLLAQADWTAGLVIDAAPLLGLSAHAEALRARGAPAVLTPHVGEIAGMLECDAEVIERDRAAAARSAAERFGAVVVLKGGSTLVAEPGGALYGYTGGNVGLATGGSGDVLAGITGALLARGCSPLEAALWSVWLHGEAGRRCAETIGPLGFLARELLGFIPQVMRSGDQE</sequence>
<protein>
    <recommendedName>
        <fullName evidence="6">ADP-dependent (S)-NAD(P)H-hydrate dehydratase</fullName>
        <ecNumber evidence="6">4.2.1.136</ecNumber>
    </recommendedName>
    <alternativeName>
        <fullName evidence="6">ADP-dependent NAD(P)HX dehydratase</fullName>
    </alternativeName>
</protein>
<keyword evidence="5 6" id="KW-0456">Lyase</keyword>
<gene>
    <name evidence="6" type="primary">nnrD</name>
    <name evidence="8" type="ORF">ACFFJC_06940</name>
</gene>
<name>A0ABV6CX13_9SPHN</name>
<evidence type="ECO:0000256" key="4">
    <source>
        <dbReference type="ARBA" id="ARBA00023027"/>
    </source>
</evidence>
<evidence type="ECO:0000256" key="5">
    <source>
        <dbReference type="ARBA" id="ARBA00023239"/>
    </source>
</evidence>
<dbReference type="NCBIfam" id="TIGR00196">
    <property type="entry name" value="yjeF_cterm"/>
    <property type="match status" value="1"/>
</dbReference>
<comment type="caution">
    <text evidence="6">Lacks conserved residue(s) required for the propagation of feature annotation.</text>
</comment>
<comment type="subunit">
    <text evidence="6">Homotetramer.</text>
</comment>
<dbReference type="EMBL" id="JBHLWK010000010">
    <property type="protein sequence ID" value="MFC0204006.1"/>
    <property type="molecule type" value="Genomic_DNA"/>
</dbReference>
<keyword evidence="3 6" id="KW-0521">NADP</keyword>
<keyword evidence="2 6" id="KW-0067">ATP-binding</keyword>
<proteinExistence type="inferred from homology"/>
<comment type="function">
    <text evidence="6">Catalyzes the dehydration of the S-form of NAD(P)HX at the expense of ADP, which is converted to AMP. Together with NAD(P)HX epimerase, which catalyzes the epimerization of the S- and R-forms, the enzyme allows the repair of both epimers of NAD(P)HX, a damaged form of NAD(P)H that is a result of enzymatic or heat-dependent hydration.</text>
</comment>
<dbReference type="Gene3D" id="3.40.1190.20">
    <property type="match status" value="1"/>
</dbReference>
<comment type="catalytic activity">
    <reaction evidence="6">
        <text>(6S)-NADHX + ADP = AMP + phosphate + NADH + H(+)</text>
        <dbReference type="Rhea" id="RHEA:32223"/>
        <dbReference type="ChEBI" id="CHEBI:15378"/>
        <dbReference type="ChEBI" id="CHEBI:43474"/>
        <dbReference type="ChEBI" id="CHEBI:57945"/>
        <dbReference type="ChEBI" id="CHEBI:64074"/>
        <dbReference type="ChEBI" id="CHEBI:456215"/>
        <dbReference type="ChEBI" id="CHEBI:456216"/>
        <dbReference type="EC" id="4.2.1.136"/>
    </reaction>
</comment>
<comment type="similarity">
    <text evidence="6">Belongs to the NnrD/CARKD family.</text>
</comment>
<dbReference type="InterPro" id="IPR029056">
    <property type="entry name" value="Ribokinase-like"/>
</dbReference>
<feature type="binding site" evidence="6">
    <location>
        <position position="172"/>
    </location>
    <ligand>
        <name>(6S)-NADPHX</name>
        <dbReference type="ChEBI" id="CHEBI:64076"/>
    </ligand>
</feature>
<dbReference type="CDD" id="cd01171">
    <property type="entry name" value="YXKO-related"/>
    <property type="match status" value="1"/>
</dbReference>
<dbReference type="Pfam" id="PF01256">
    <property type="entry name" value="Carb_kinase"/>
    <property type="match status" value="1"/>
</dbReference>
<keyword evidence="1 6" id="KW-0547">Nucleotide-binding</keyword>
<dbReference type="Proteomes" id="UP001589798">
    <property type="component" value="Unassembled WGS sequence"/>
</dbReference>
<comment type="caution">
    <text evidence="8">The sequence shown here is derived from an EMBL/GenBank/DDBJ whole genome shotgun (WGS) entry which is preliminary data.</text>
</comment>
<reference evidence="8 9" key="1">
    <citation type="submission" date="2024-09" db="EMBL/GenBank/DDBJ databases">
        <authorList>
            <person name="Sun Q."/>
            <person name="Mori K."/>
        </authorList>
    </citation>
    <scope>NUCLEOTIDE SEQUENCE [LARGE SCALE GENOMIC DNA]</scope>
    <source>
        <strain evidence="8 9">CCM 7706</strain>
    </source>
</reference>
<dbReference type="PANTHER" id="PTHR12592:SF0">
    <property type="entry name" value="ATP-DEPENDENT (S)-NAD(P)H-HYDRATE DEHYDRATASE"/>
    <property type="match status" value="1"/>
</dbReference>
<comment type="catalytic activity">
    <reaction evidence="6">
        <text>(6S)-NADPHX + ADP = AMP + phosphate + NADPH + H(+)</text>
        <dbReference type="Rhea" id="RHEA:32235"/>
        <dbReference type="ChEBI" id="CHEBI:15378"/>
        <dbReference type="ChEBI" id="CHEBI:43474"/>
        <dbReference type="ChEBI" id="CHEBI:57783"/>
        <dbReference type="ChEBI" id="CHEBI:64076"/>
        <dbReference type="ChEBI" id="CHEBI:456215"/>
        <dbReference type="ChEBI" id="CHEBI:456216"/>
        <dbReference type="EC" id="4.2.1.136"/>
    </reaction>
</comment>
<organism evidence="8 9">
    <name type="scientific">Novosphingobium soli</name>
    <dbReference type="NCBI Taxonomy" id="574956"/>
    <lineage>
        <taxon>Bacteria</taxon>
        <taxon>Pseudomonadati</taxon>
        <taxon>Pseudomonadota</taxon>
        <taxon>Alphaproteobacteria</taxon>
        <taxon>Sphingomonadales</taxon>
        <taxon>Sphingomonadaceae</taxon>
        <taxon>Novosphingobium</taxon>
    </lineage>
</organism>
<evidence type="ECO:0000256" key="6">
    <source>
        <dbReference type="HAMAP-Rule" id="MF_01965"/>
    </source>
</evidence>
<dbReference type="HAMAP" id="MF_01965">
    <property type="entry name" value="NADHX_dehydratase"/>
    <property type="match status" value="1"/>
</dbReference>
<accession>A0ABV6CX13</accession>
<comment type="cofactor">
    <cofactor evidence="6">
        <name>Mg(2+)</name>
        <dbReference type="ChEBI" id="CHEBI:18420"/>
    </cofactor>
</comment>
<evidence type="ECO:0000259" key="7">
    <source>
        <dbReference type="PROSITE" id="PS51383"/>
    </source>
</evidence>
<feature type="binding site" evidence="6">
    <location>
        <begin position="209"/>
        <end position="213"/>
    </location>
    <ligand>
        <name>AMP</name>
        <dbReference type="ChEBI" id="CHEBI:456215"/>
    </ligand>
</feature>
<dbReference type="PROSITE" id="PS51383">
    <property type="entry name" value="YJEF_C_3"/>
    <property type="match status" value="1"/>
</dbReference>